<evidence type="ECO:0000256" key="1">
    <source>
        <dbReference type="ARBA" id="ARBA00009063"/>
    </source>
</evidence>
<evidence type="ECO:0000256" key="2">
    <source>
        <dbReference type="ARBA" id="ARBA00022448"/>
    </source>
</evidence>
<evidence type="ECO:0000256" key="10">
    <source>
        <dbReference type="SAM" id="MobiDB-lite"/>
    </source>
</evidence>
<feature type="domain" description="T-SNARE coiled-coil homology" evidence="12">
    <location>
        <begin position="206"/>
        <end position="268"/>
    </location>
</feature>
<dbReference type="PROSITE" id="PS50192">
    <property type="entry name" value="T_SNARE"/>
    <property type="match status" value="1"/>
</dbReference>
<protein>
    <recommendedName>
        <fullName evidence="12">t-SNARE coiled-coil homology domain-containing protein</fullName>
    </recommendedName>
</protein>
<dbReference type="AlphaFoldDB" id="A0A7S3P3R1"/>
<reference evidence="13" key="1">
    <citation type="submission" date="2021-01" db="EMBL/GenBank/DDBJ databases">
        <authorList>
            <person name="Corre E."/>
            <person name="Pelletier E."/>
            <person name="Niang G."/>
            <person name="Scheremetjew M."/>
            <person name="Finn R."/>
            <person name="Kale V."/>
            <person name="Holt S."/>
            <person name="Cochrane G."/>
            <person name="Meng A."/>
            <person name="Brown T."/>
            <person name="Cohen L."/>
        </authorList>
    </citation>
    <scope>NUCLEOTIDE SEQUENCE</scope>
    <source>
        <strain evidence="13">CCMP127</strain>
    </source>
</reference>
<dbReference type="GO" id="GO:0005794">
    <property type="term" value="C:Golgi apparatus"/>
    <property type="evidence" value="ECO:0007669"/>
    <property type="project" value="UniProtKB-SubCell"/>
</dbReference>
<feature type="transmembrane region" description="Helical" evidence="11">
    <location>
        <begin position="277"/>
        <end position="296"/>
    </location>
</feature>
<evidence type="ECO:0000259" key="12">
    <source>
        <dbReference type="PROSITE" id="PS50192"/>
    </source>
</evidence>
<keyword evidence="6" id="KW-0333">Golgi apparatus</keyword>
<proteinExistence type="inferred from homology"/>
<evidence type="ECO:0000256" key="9">
    <source>
        <dbReference type="SAM" id="Coils"/>
    </source>
</evidence>
<comment type="similarity">
    <text evidence="1">Belongs to the syntaxin family.</text>
</comment>
<keyword evidence="2" id="KW-0813">Transport</keyword>
<dbReference type="SMART" id="SM00397">
    <property type="entry name" value="t_SNARE"/>
    <property type="match status" value="1"/>
</dbReference>
<dbReference type="Gene3D" id="1.20.58.90">
    <property type="match status" value="1"/>
</dbReference>
<keyword evidence="5 11" id="KW-1133">Transmembrane helix</keyword>
<dbReference type="GO" id="GO:0016020">
    <property type="term" value="C:membrane"/>
    <property type="evidence" value="ECO:0007669"/>
    <property type="project" value="InterPro"/>
</dbReference>
<accession>A0A7S3P3R1</accession>
<dbReference type="EMBL" id="HBIM01001276">
    <property type="protein sequence ID" value="CAE0402858.1"/>
    <property type="molecule type" value="Transcribed_RNA"/>
</dbReference>
<keyword evidence="3 11" id="KW-0812">Transmembrane</keyword>
<dbReference type="GO" id="GO:0048193">
    <property type="term" value="P:Golgi vesicle transport"/>
    <property type="evidence" value="ECO:0007669"/>
    <property type="project" value="InterPro"/>
</dbReference>
<dbReference type="InterPro" id="IPR015260">
    <property type="entry name" value="Syntaxin-6/10/61_N"/>
</dbReference>
<gene>
    <name evidence="13" type="ORF">ACOF00016_LOCUS1108</name>
</gene>
<keyword evidence="4" id="KW-0653">Protein transport</keyword>
<keyword evidence="9" id="KW-0175">Coiled coil</keyword>
<keyword evidence="7 11" id="KW-0472">Membrane</keyword>
<dbReference type="SUPFAM" id="SSF58038">
    <property type="entry name" value="SNARE fusion complex"/>
    <property type="match status" value="1"/>
</dbReference>
<feature type="region of interest" description="Disordered" evidence="10">
    <location>
        <begin position="1"/>
        <end position="48"/>
    </location>
</feature>
<feature type="coiled-coil region" evidence="9">
    <location>
        <begin position="91"/>
        <end position="125"/>
    </location>
</feature>
<comment type="subcellular location">
    <subcellularLocation>
        <location evidence="8">Golgi apparatus</location>
        <location evidence="8">trans-Golgi network membrane</location>
        <topology evidence="8">Single-pass type IV membrane protein</topology>
    </subcellularLocation>
</comment>
<evidence type="ECO:0000256" key="8">
    <source>
        <dbReference type="ARBA" id="ARBA00037801"/>
    </source>
</evidence>
<dbReference type="Pfam" id="PF09177">
    <property type="entry name" value="STX6_10_61_N"/>
    <property type="match status" value="1"/>
</dbReference>
<feature type="coiled-coil region" evidence="9">
    <location>
        <begin position="237"/>
        <end position="264"/>
    </location>
</feature>
<dbReference type="PANTHER" id="PTHR12791">
    <property type="entry name" value="GOLGI SNARE BET1-RELATED"/>
    <property type="match status" value="1"/>
</dbReference>
<name>A0A7S3P3R1_9STRA</name>
<evidence type="ECO:0000313" key="13">
    <source>
        <dbReference type="EMBL" id="CAE0402858.1"/>
    </source>
</evidence>
<feature type="compositionally biased region" description="Basic and acidic residues" evidence="10">
    <location>
        <begin position="26"/>
        <end position="37"/>
    </location>
</feature>
<dbReference type="Gene3D" id="1.20.5.110">
    <property type="match status" value="1"/>
</dbReference>
<dbReference type="CDD" id="cd15841">
    <property type="entry name" value="SNARE_Qc"/>
    <property type="match status" value="1"/>
</dbReference>
<sequence>MSYTPLDDLNRGNLRTVPSASEDEEQSHRSSSRRDNGTRSALAEPLTANGQASEDPFYVFREDLYRKLEHVDESLAEFLRIVHQTDTSVNTHELKEAKKKLKRSIKTAESTLKDVQMTVQVIENDRQKFQDISDGELYERRSLVHSSRDRLNKTKEEMASEAVKAKMLADERAKAIRRAGADSLGATNDTQRMNTSFIVDSQARTSLLMQHQDETLDELDAAVERVGNIAGNIHAEIGQQNKMLEEMDDDLANVEEELGMVMGKLGKFLQTRDRGQICIILGLTATALVLFLMLAYF</sequence>
<dbReference type="SUPFAM" id="SSF47661">
    <property type="entry name" value="t-snare proteins"/>
    <property type="match status" value="1"/>
</dbReference>
<organism evidence="13">
    <name type="scientific">Amphora coffeiformis</name>
    <dbReference type="NCBI Taxonomy" id="265554"/>
    <lineage>
        <taxon>Eukaryota</taxon>
        <taxon>Sar</taxon>
        <taxon>Stramenopiles</taxon>
        <taxon>Ochrophyta</taxon>
        <taxon>Bacillariophyta</taxon>
        <taxon>Bacillariophyceae</taxon>
        <taxon>Bacillariophycidae</taxon>
        <taxon>Thalassiophysales</taxon>
        <taxon>Catenulaceae</taxon>
        <taxon>Amphora</taxon>
    </lineage>
</organism>
<evidence type="ECO:0000256" key="3">
    <source>
        <dbReference type="ARBA" id="ARBA00022692"/>
    </source>
</evidence>
<dbReference type="GO" id="GO:0015031">
    <property type="term" value="P:protein transport"/>
    <property type="evidence" value="ECO:0007669"/>
    <property type="project" value="UniProtKB-KW"/>
</dbReference>
<evidence type="ECO:0000256" key="5">
    <source>
        <dbReference type="ARBA" id="ARBA00022989"/>
    </source>
</evidence>
<evidence type="ECO:0000256" key="4">
    <source>
        <dbReference type="ARBA" id="ARBA00022927"/>
    </source>
</evidence>
<dbReference type="FunFam" id="1.20.58.90:FF:000004">
    <property type="entry name" value="Syntaxin 10"/>
    <property type="match status" value="1"/>
</dbReference>
<dbReference type="InterPro" id="IPR000727">
    <property type="entry name" value="T_SNARE_dom"/>
</dbReference>
<evidence type="ECO:0000256" key="6">
    <source>
        <dbReference type="ARBA" id="ARBA00023034"/>
    </source>
</evidence>
<evidence type="ECO:0000256" key="7">
    <source>
        <dbReference type="ARBA" id="ARBA00023136"/>
    </source>
</evidence>
<evidence type="ECO:0000256" key="11">
    <source>
        <dbReference type="SAM" id="Phobius"/>
    </source>
</evidence>
<dbReference type="InterPro" id="IPR010989">
    <property type="entry name" value="SNARE"/>
</dbReference>